<dbReference type="Proteomes" id="UP000198858">
    <property type="component" value="Chromosome I"/>
</dbReference>
<feature type="transmembrane region" description="Helical" evidence="1">
    <location>
        <begin position="32"/>
        <end position="52"/>
    </location>
</feature>
<protein>
    <recommendedName>
        <fullName evidence="4">2TM domain-containing protein</fullName>
    </recommendedName>
</protein>
<sequence>MKDIRVAYGIAALNIILLIVIVWHAYPNEFDLGFWLQFTSNTLILISMITSIRHIRNQKCES</sequence>
<evidence type="ECO:0008006" key="4">
    <source>
        <dbReference type="Google" id="ProtNLM"/>
    </source>
</evidence>
<keyword evidence="1" id="KW-1133">Transmembrane helix</keyword>
<feature type="transmembrane region" description="Helical" evidence="1">
    <location>
        <begin position="7"/>
        <end position="26"/>
    </location>
</feature>
<dbReference type="STRING" id="1250231.SAMN04488552_2178"/>
<dbReference type="EMBL" id="LT629745">
    <property type="protein sequence ID" value="SDS12529.1"/>
    <property type="molecule type" value="Genomic_DNA"/>
</dbReference>
<accession>A0A1H1PP47</accession>
<reference evidence="2 3" key="1">
    <citation type="submission" date="2016-10" db="EMBL/GenBank/DDBJ databases">
        <authorList>
            <person name="Varghese N."/>
            <person name="Submissions S."/>
        </authorList>
    </citation>
    <scope>NUCLEOTIDE SEQUENCE [LARGE SCALE GENOMIC DNA]</scope>
    <source>
        <strain evidence="2 3">Mar_2010_102</strain>
    </source>
</reference>
<evidence type="ECO:0000313" key="2">
    <source>
        <dbReference type="EMBL" id="SDS12529.1"/>
    </source>
</evidence>
<keyword evidence="1" id="KW-0812">Transmembrane</keyword>
<proteinExistence type="predicted"/>
<name>A0A1H1PP47_9FLAO</name>
<evidence type="ECO:0000256" key="1">
    <source>
        <dbReference type="SAM" id="Phobius"/>
    </source>
</evidence>
<evidence type="ECO:0000313" key="3">
    <source>
        <dbReference type="Proteomes" id="UP000198858"/>
    </source>
</evidence>
<gene>
    <name evidence="2" type="ORF">SAMN04488552_2178</name>
</gene>
<keyword evidence="3" id="KW-1185">Reference proteome</keyword>
<organism evidence="2 3">
    <name type="scientific">Christiangramia echinicola</name>
    <dbReference type="NCBI Taxonomy" id="279359"/>
    <lineage>
        <taxon>Bacteria</taxon>
        <taxon>Pseudomonadati</taxon>
        <taxon>Bacteroidota</taxon>
        <taxon>Flavobacteriia</taxon>
        <taxon>Flavobacteriales</taxon>
        <taxon>Flavobacteriaceae</taxon>
        <taxon>Christiangramia</taxon>
    </lineage>
</organism>
<dbReference type="AlphaFoldDB" id="A0A1H1PP47"/>
<keyword evidence="1" id="KW-0472">Membrane</keyword>